<feature type="region of interest" description="Disordered" evidence="1">
    <location>
        <begin position="35"/>
        <end position="65"/>
    </location>
</feature>
<evidence type="ECO:0000313" key="3">
    <source>
        <dbReference type="Proteomes" id="UP000680866"/>
    </source>
</evidence>
<evidence type="ECO:0000256" key="1">
    <source>
        <dbReference type="SAM" id="MobiDB-lite"/>
    </source>
</evidence>
<proteinExistence type="predicted"/>
<dbReference type="KEGG" id="pry:Prubr_54720"/>
<reference evidence="2" key="1">
    <citation type="submission" date="2020-08" db="EMBL/GenBank/DDBJ databases">
        <title>Whole genome shotgun sequence of Polymorphospora rubra NBRC 101157.</title>
        <authorList>
            <person name="Komaki H."/>
            <person name="Tamura T."/>
        </authorList>
    </citation>
    <scope>NUCLEOTIDE SEQUENCE</scope>
    <source>
        <strain evidence="2">NBRC 101157</strain>
    </source>
</reference>
<organism evidence="2 3">
    <name type="scientific">Polymorphospora rubra</name>
    <dbReference type="NCBI Taxonomy" id="338584"/>
    <lineage>
        <taxon>Bacteria</taxon>
        <taxon>Bacillati</taxon>
        <taxon>Actinomycetota</taxon>
        <taxon>Actinomycetes</taxon>
        <taxon>Micromonosporales</taxon>
        <taxon>Micromonosporaceae</taxon>
        <taxon>Polymorphospora</taxon>
    </lineage>
</organism>
<dbReference type="EMBL" id="AP023359">
    <property type="protein sequence ID" value="BCJ68451.1"/>
    <property type="molecule type" value="Genomic_DNA"/>
</dbReference>
<gene>
    <name evidence="2" type="ORF">Prubr_54720</name>
</gene>
<keyword evidence="3" id="KW-1185">Reference proteome</keyword>
<dbReference type="Proteomes" id="UP000680866">
    <property type="component" value="Chromosome"/>
</dbReference>
<protein>
    <submittedName>
        <fullName evidence="2">Uncharacterized protein</fullName>
    </submittedName>
</protein>
<accession>A0A810N412</accession>
<name>A0A810N412_9ACTN</name>
<dbReference type="AlphaFoldDB" id="A0A810N412"/>
<sequence>MGPTVAATAVTAAPLSRFLRSIGAMRSPAFSPLWRLEEGTGDAPTLSGPAGSESPRPPRYVGSAPGVRDVGGYGVRWADRGRCRSAASRTGPARLRREMHERVTMDHLVAQLDHLAD</sequence>
<evidence type="ECO:0000313" key="2">
    <source>
        <dbReference type="EMBL" id="BCJ68451.1"/>
    </source>
</evidence>